<protein>
    <recommendedName>
        <fullName evidence="6">Phosphoribosylformylglycinamidine synthase subunit PurS</fullName>
        <shortName evidence="6">FGAM synthase</shortName>
        <ecNumber evidence="6">6.3.5.3</ecNumber>
    </recommendedName>
    <alternativeName>
        <fullName evidence="6">Formylglycinamide ribonucleotide amidotransferase subunit III</fullName>
        <shortName evidence="6">FGAR amidotransferase III</shortName>
        <shortName evidence="6">FGAR-AT III</shortName>
    </alternativeName>
    <alternativeName>
        <fullName evidence="6">Phosphoribosylformylglycinamidine synthase subunit III</fullName>
    </alternativeName>
</protein>
<organism evidence="7">
    <name type="scientific">uncultured Acidobacteriota bacterium</name>
    <dbReference type="NCBI Taxonomy" id="171953"/>
    <lineage>
        <taxon>Bacteria</taxon>
        <taxon>Pseudomonadati</taxon>
        <taxon>Acidobacteriota</taxon>
        <taxon>environmental samples</taxon>
    </lineage>
</organism>
<proteinExistence type="inferred from homology"/>
<accession>H5SIT4</accession>
<dbReference type="PANTHER" id="PTHR34696:SF1">
    <property type="entry name" value="PHOSPHORIBOSYLFORMYLGLYCINAMIDINE SYNTHASE SUBUNIT PURS"/>
    <property type="match status" value="1"/>
</dbReference>
<comment type="pathway">
    <text evidence="6">Purine metabolism; IMP biosynthesis via de novo pathway; 5-amino-1-(5-phospho-D-ribosyl)imidazole from N(2)-formyl-N(1)-(5-phospho-D-ribosyl)glycinamide: step 1/2.</text>
</comment>
<comment type="similarity">
    <text evidence="6">Belongs to the PurS family.</text>
</comment>
<dbReference type="EC" id="6.3.5.3" evidence="6"/>
<dbReference type="SUPFAM" id="SSF82697">
    <property type="entry name" value="PurS-like"/>
    <property type="match status" value="1"/>
</dbReference>
<reference evidence="7" key="1">
    <citation type="journal article" date="2005" name="Environ. Microbiol.">
        <title>Genetic and functional properties of uncultivated thermophilic crenarchaeotes from a subsurface gold mine as revealed by analysis of genome fragments.</title>
        <authorList>
            <person name="Nunoura T."/>
            <person name="Hirayama H."/>
            <person name="Takami H."/>
            <person name="Oida H."/>
            <person name="Nishi S."/>
            <person name="Shimamura S."/>
            <person name="Suzuki Y."/>
            <person name="Inagaki F."/>
            <person name="Takai K."/>
            <person name="Nealson K.H."/>
            <person name="Horikoshi K."/>
        </authorList>
    </citation>
    <scope>NUCLEOTIDE SEQUENCE</scope>
</reference>
<dbReference type="Pfam" id="PF02700">
    <property type="entry name" value="PurS"/>
    <property type="match status" value="1"/>
</dbReference>
<reference evidence="7" key="2">
    <citation type="journal article" date="2012" name="PLoS ONE">
        <title>A Deeply Branching Thermophilic Bacterium with an Ancient Acetyl-CoA Pathway Dominates a Subsurface Ecosystem.</title>
        <authorList>
            <person name="Takami H."/>
            <person name="Noguchi H."/>
            <person name="Takaki Y."/>
            <person name="Uchiyama I."/>
            <person name="Toyoda A."/>
            <person name="Nishi S."/>
            <person name="Chee G.-J."/>
            <person name="Arai W."/>
            <person name="Nunoura T."/>
            <person name="Itoh T."/>
            <person name="Hattori M."/>
            <person name="Takai K."/>
        </authorList>
    </citation>
    <scope>NUCLEOTIDE SEQUENCE</scope>
</reference>
<dbReference type="PANTHER" id="PTHR34696">
    <property type="entry name" value="PHOSPHORIBOSYLFORMYLGLYCINAMIDINE SYNTHASE SUBUNIT PURS"/>
    <property type="match status" value="1"/>
</dbReference>
<dbReference type="AlphaFoldDB" id="H5SIT4"/>
<keyword evidence="2 6" id="KW-0436">Ligase</keyword>
<dbReference type="Gene3D" id="3.30.1280.10">
    <property type="entry name" value="Phosphoribosylformylglycinamidine synthase subunit PurS"/>
    <property type="match status" value="1"/>
</dbReference>
<evidence type="ECO:0000256" key="2">
    <source>
        <dbReference type="ARBA" id="ARBA00022598"/>
    </source>
</evidence>
<comment type="function">
    <text evidence="6">Part of the phosphoribosylformylglycinamidine synthase complex involved in the purines biosynthetic pathway. Catalyzes the ATP-dependent conversion of formylglycinamide ribonucleotide (FGAR) and glutamine to yield formylglycinamidine ribonucleotide (FGAM) and glutamate. The FGAM synthase complex is composed of three subunits. PurQ produces an ammonia molecule by converting glutamine to glutamate. PurL transfers the ammonia molecule to FGAR to form FGAM in an ATP-dependent manner. PurS interacts with PurQ and PurL and is thought to assist in the transfer of the ammonia molecule from PurQ to PurL.</text>
</comment>
<dbReference type="GO" id="GO:0005737">
    <property type="term" value="C:cytoplasm"/>
    <property type="evidence" value="ECO:0007669"/>
    <property type="project" value="UniProtKB-SubCell"/>
</dbReference>
<keyword evidence="5 6" id="KW-0067">ATP-binding</keyword>
<sequence>MRATVHVRLKRSVLDPQGQAIHQAVRTLGYEGIREIRQGKYFEIELEEGLSPERARALLERLAHEVLANPVLEEYWVEIEGDAR</sequence>
<evidence type="ECO:0000256" key="4">
    <source>
        <dbReference type="ARBA" id="ARBA00022755"/>
    </source>
</evidence>
<evidence type="ECO:0000256" key="3">
    <source>
        <dbReference type="ARBA" id="ARBA00022741"/>
    </source>
</evidence>
<dbReference type="InterPro" id="IPR036604">
    <property type="entry name" value="PurS-like_sf"/>
</dbReference>
<dbReference type="HAMAP" id="MF_01926">
    <property type="entry name" value="PurS"/>
    <property type="match status" value="1"/>
</dbReference>
<gene>
    <name evidence="6" type="primary">purS</name>
    <name evidence="7" type="ORF">HGMM_F34F02C07</name>
</gene>
<comment type="catalytic activity">
    <reaction evidence="6">
        <text>N(2)-formyl-N(1)-(5-phospho-beta-D-ribosyl)glycinamide + L-glutamine + ATP + H2O = 2-formamido-N(1)-(5-O-phospho-beta-D-ribosyl)acetamidine + L-glutamate + ADP + phosphate + H(+)</text>
        <dbReference type="Rhea" id="RHEA:17129"/>
        <dbReference type="ChEBI" id="CHEBI:15377"/>
        <dbReference type="ChEBI" id="CHEBI:15378"/>
        <dbReference type="ChEBI" id="CHEBI:29985"/>
        <dbReference type="ChEBI" id="CHEBI:30616"/>
        <dbReference type="ChEBI" id="CHEBI:43474"/>
        <dbReference type="ChEBI" id="CHEBI:58359"/>
        <dbReference type="ChEBI" id="CHEBI:147286"/>
        <dbReference type="ChEBI" id="CHEBI:147287"/>
        <dbReference type="ChEBI" id="CHEBI:456216"/>
        <dbReference type="EC" id="6.3.5.3"/>
    </reaction>
</comment>
<dbReference type="NCBIfam" id="NF004630">
    <property type="entry name" value="PRK05974.1"/>
    <property type="match status" value="1"/>
</dbReference>
<dbReference type="GO" id="GO:0004642">
    <property type="term" value="F:phosphoribosylformylglycinamidine synthase activity"/>
    <property type="evidence" value="ECO:0007669"/>
    <property type="project" value="UniProtKB-UniRule"/>
</dbReference>
<keyword evidence="4 6" id="KW-0658">Purine biosynthesis</keyword>
<evidence type="ECO:0000313" key="7">
    <source>
        <dbReference type="EMBL" id="BAL56070.1"/>
    </source>
</evidence>
<name>H5SIT4_9BACT</name>
<evidence type="ECO:0000256" key="5">
    <source>
        <dbReference type="ARBA" id="ARBA00022840"/>
    </source>
</evidence>
<dbReference type="GO" id="GO:0006189">
    <property type="term" value="P:'de novo' IMP biosynthetic process"/>
    <property type="evidence" value="ECO:0007669"/>
    <property type="project" value="UniProtKB-UniRule"/>
</dbReference>
<dbReference type="GO" id="GO:0005524">
    <property type="term" value="F:ATP binding"/>
    <property type="evidence" value="ECO:0007669"/>
    <property type="project" value="UniProtKB-UniRule"/>
</dbReference>
<keyword evidence="3 6" id="KW-0547">Nucleotide-binding</keyword>
<dbReference type="InterPro" id="IPR003850">
    <property type="entry name" value="PurS"/>
</dbReference>
<comment type="subunit">
    <text evidence="6">Part of the FGAM synthase complex composed of 1 PurL, 1 PurQ and 2 PurS subunits.</text>
</comment>
<comment type="subcellular location">
    <subcellularLocation>
        <location evidence="6">Cytoplasm</location>
    </subcellularLocation>
</comment>
<keyword evidence="1 6" id="KW-0963">Cytoplasm</keyword>
<dbReference type="EMBL" id="AP011737">
    <property type="protein sequence ID" value="BAL56070.1"/>
    <property type="molecule type" value="Genomic_DNA"/>
</dbReference>
<dbReference type="UniPathway" id="UPA00074">
    <property type="reaction ID" value="UER00128"/>
</dbReference>
<evidence type="ECO:0000256" key="6">
    <source>
        <dbReference type="HAMAP-Rule" id="MF_01926"/>
    </source>
</evidence>
<dbReference type="NCBIfam" id="TIGR00302">
    <property type="entry name" value="phosphoribosylformylglycinamidine synthase subunit PurS"/>
    <property type="match status" value="1"/>
</dbReference>
<evidence type="ECO:0000256" key="1">
    <source>
        <dbReference type="ARBA" id="ARBA00022490"/>
    </source>
</evidence>